<proteinExistence type="predicted"/>
<name>A0A0L7LGS9_OPEBR</name>
<keyword evidence="3" id="KW-1185">Reference proteome</keyword>
<protein>
    <submittedName>
        <fullName evidence="2">Putative nucleosomal histone kinase 1</fullName>
    </submittedName>
</protein>
<evidence type="ECO:0000256" key="1">
    <source>
        <dbReference type="SAM" id="MobiDB-lite"/>
    </source>
</evidence>
<reference evidence="2 3" key="1">
    <citation type="journal article" date="2015" name="Genome Biol. Evol.">
        <title>The genome of winter moth (Operophtera brumata) provides a genomic perspective on sexual dimorphism and phenology.</title>
        <authorList>
            <person name="Derks M.F."/>
            <person name="Smit S."/>
            <person name="Salis L."/>
            <person name="Schijlen E."/>
            <person name="Bossers A."/>
            <person name="Mateman C."/>
            <person name="Pijl A.S."/>
            <person name="de Ridder D."/>
            <person name="Groenen M.A."/>
            <person name="Visser M.E."/>
            <person name="Megens H.J."/>
        </authorList>
    </citation>
    <scope>NUCLEOTIDE SEQUENCE [LARGE SCALE GENOMIC DNA]</scope>
    <source>
        <strain evidence="2">WM2013NL</strain>
        <tissue evidence="2">Head and thorax</tissue>
    </source>
</reference>
<keyword evidence="2" id="KW-0418">Kinase</keyword>
<gene>
    <name evidence="2" type="ORF">OBRU01_08756</name>
</gene>
<evidence type="ECO:0000313" key="2">
    <source>
        <dbReference type="EMBL" id="KOB74625.1"/>
    </source>
</evidence>
<keyword evidence="2" id="KW-0808">Transferase</keyword>
<sequence length="247" mass="27814">MKPKDTPDFAKCQTLFQNYLKSEGKTKNSKMEFALSKKTKTKRGVVDSAENVAAPKVRKGRKPKVKKSDDEKEQSDNDINGKQNGNLPSVVDLAKSDDEEQSSDEEKLSSIKKRKSSEPAALIKVKRTKLTPKVTPPTKKNHANIATQTSTERRKSLRTMHVEKRQVSFDSPVCEVIIDKKPKNNSDSSPDIFEDSFVEQKKPKRKLLSVEKVSVRRVVSKKTTVVKPAKEKSWKDCPTIMNGRGCQ</sequence>
<feature type="region of interest" description="Disordered" evidence="1">
    <location>
        <begin position="23"/>
        <end position="159"/>
    </location>
</feature>
<dbReference type="GO" id="GO:0016301">
    <property type="term" value="F:kinase activity"/>
    <property type="evidence" value="ECO:0007669"/>
    <property type="project" value="UniProtKB-KW"/>
</dbReference>
<dbReference type="EMBL" id="JTDY01001182">
    <property type="protein sequence ID" value="KOB74625.1"/>
    <property type="molecule type" value="Genomic_DNA"/>
</dbReference>
<feature type="compositionally biased region" description="Polar residues" evidence="1">
    <location>
        <begin position="77"/>
        <end position="87"/>
    </location>
</feature>
<dbReference type="Proteomes" id="UP000037510">
    <property type="component" value="Unassembled WGS sequence"/>
</dbReference>
<comment type="caution">
    <text evidence="2">The sequence shown here is derived from an EMBL/GenBank/DDBJ whole genome shotgun (WGS) entry which is preliminary data.</text>
</comment>
<evidence type="ECO:0000313" key="3">
    <source>
        <dbReference type="Proteomes" id="UP000037510"/>
    </source>
</evidence>
<organism evidence="2 3">
    <name type="scientific">Operophtera brumata</name>
    <name type="common">Winter moth</name>
    <name type="synonym">Phalaena brumata</name>
    <dbReference type="NCBI Taxonomy" id="104452"/>
    <lineage>
        <taxon>Eukaryota</taxon>
        <taxon>Metazoa</taxon>
        <taxon>Ecdysozoa</taxon>
        <taxon>Arthropoda</taxon>
        <taxon>Hexapoda</taxon>
        <taxon>Insecta</taxon>
        <taxon>Pterygota</taxon>
        <taxon>Neoptera</taxon>
        <taxon>Endopterygota</taxon>
        <taxon>Lepidoptera</taxon>
        <taxon>Glossata</taxon>
        <taxon>Ditrysia</taxon>
        <taxon>Geometroidea</taxon>
        <taxon>Geometridae</taxon>
        <taxon>Larentiinae</taxon>
        <taxon>Operophtera</taxon>
    </lineage>
</organism>
<accession>A0A0L7LGS9</accession>
<feature type="compositionally biased region" description="Basic residues" evidence="1">
    <location>
        <begin position="56"/>
        <end position="65"/>
    </location>
</feature>
<dbReference type="AlphaFoldDB" id="A0A0L7LGS9"/>